<reference evidence="2" key="1">
    <citation type="journal article" date="2020" name="Ecol. Evol.">
        <title>Genome structure and content of the rice root-knot nematode (Meloidogyne graminicola).</title>
        <authorList>
            <person name="Phan N.T."/>
            <person name="Danchin E.G.J."/>
            <person name="Klopp C."/>
            <person name="Perfus-Barbeoch L."/>
            <person name="Kozlowski D.K."/>
            <person name="Koutsovoulos G.D."/>
            <person name="Lopez-Roques C."/>
            <person name="Bouchez O."/>
            <person name="Zahm M."/>
            <person name="Besnard G."/>
            <person name="Bellafiore S."/>
        </authorList>
    </citation>
    <scope>NUCLEOTIDE SEQUENCE</scope>
    <source>
        <strain evidence="2">VN-18</strain>
    </source>
</reference>
<dbReference type="Proteomes" id="UP000605970">
    <property type="component" value="Unassembled WGS sequence"/>
</dbReference>
<evidence type="ECO:0000313" key="3">
    <source>
        <dbReference type="Proteomes" id="UP000605970"/>
    </source>
</evidence>
<gene>
    <name evidence="2" type="ORF">Mgra_00003921</name>
</gene>
<proteinExistence type="predicted"/>
<keyword evidence="1" id="KW-0732">Signal</keyword>
<protein>
    <submittedName>
        <fullName evidence="2">Uncharacterized protein</fullName>
    </submittedName>
</protein>
<accession>A0A8S9ZT63</accession>
<name>A0A8S9ZT63_9BILA</name>
<keyword evidence="3" id="KW-1185">Reference proteome</keyword>
<evidence type="ECO:0000313" key="2">
    <source>
        <dbReference type="EMBL" id="KAF7636739.1"/>
    </source>
</evidence>
<feature type="signal peptide" evidence="1">
    <location>
        <begin position="1"/>
        <end position="23"/>
    </location>
</feature>
<dbReference type="EMBL" id="JABEBT010000027">
    <property type="protein sequence ID" value="KAF7636739.1"/>
    <property type="molecule type" value="Genomic_DNA"/>
</dbReference>
<organism evidence="2 3">
    <name type="scientific">Meloidogyne graminicola</name>
    <dbReference type="NCBI Taxonomy" id="189291"/>
    <lineage>
        <taxon>Eukaryota</taxon>
        <taxon>Metazoa</taxon>
        <taxon>Ecdysozoa</taxon>
        <taxon>Nematoda</taxon>
        <taxon>Chromadorea</taxon>
        <taxon>Rhabditida</taxon>
        <taxon>Tylenchina</taxon>
        <taxon>Tylenchomorpha</taxon>
        <taxon>Tylenchoidea</taxon>
        <taxon>Meloidogynidae</taxon>
        <taxon>Meloidogyninae</taxon>
        <taxon>Meloidogyne</taxon>
    </lineage>
</organism>
<sequence>MSKSDILLTRLSLLFLFPSPLNPFNFLMCETAVNDTLLYTLFNFIFIREVCMRSPLSTEQA</sequence>
<evidence type="ECO:0000256" key="1">
    <source>
        <dbReference type="SAM" id="SignalP"/>
    </source>
</evidence>
<feature type="chain" id="PRO_5035807975" evidence="1">
    <location>
        <begin position="24"/>
        <end position="61"/>
    </location>
</feature>
<dbReference type="AlphaFoldDB" id="A0A8S9ZT63"/>
<comment type="caution">
    <text evidence="2">The sequence shown here is derived from an EMBL/GenBank/DDBJ whole genome shotgun (WGS) entry which is preliminary data.</text>
</comment>